<evidence type="ECO:0000256" key="9">
    <source>
        <dbReference type="ARBA" id="ARBA00023146"/>
    </source>
</evidence>
<dbReference type="EC" id="6.1.1.19" evidence="3"/>
<organism evidence="16 17">
    <name type="scientific">Mesocestoides corti</name>
    <name type="common">Flatworm</name>
    <dbReference type="NCBI Taxonomy" id="53468"/>
    <lineage>
        <taxon>Eukaryota</taxon>
        <taxon>Metazoa</taxon>
        <taxon>Spiralia</taxon>
        <taxon>Lophotrochozoa</taxon>
        <taxon>Platyhelminthes</taxon>
        <taxon>Cestoda</taxon>
        <taxon>Eucestoda</taxon>
        <taxon>Cyclophyllidea</taxon>
        <taxon>Mesocestoididae</taxon>
        <taxon>Mesocestoides</taxon>
    </lineage>
</organism>
<dbReference type="FunFam" id="3.40.50.620:FF:000084">
    <property type="entry name" value="arginine--tRNA ligase, cytoplasmic"/>
    <property type="match status" value="1"/>
</dbReference>
<evidence type="ECO:0000256" key="1">
    <source>
        <dbReference type="ARBA" id="ARBA00004514"/>
    </source>
</evidence>
<dbReference type="STRING" id="53468.A0A0R3U3X8"/>
<dbReference type="FunFam" id="3.30.1360.70:FF:000002">
    <property type="entry name" value="arginine--tRNA ligase, cytoplasmic"/>
    <property type="match status" value="1"/>
</dbReference>
<dbReference type="GO" id="GO:0004814">
    <property type="term" value="F:arginine-tRNA ligase activity"/>
    <property type="evidence" value="ECO:0007669"/>
    <property type="project" value="UniProtKB-EC"/>
</dbReference>
<dbReference type="InterPro" id="IPR035684">
    <property type="entry name" value="ArgRS_core"/>
</dbReference>
<dbReference type="OrthoDB" id="68056at2759"/>
<keyword evidence="6 12" id="KW-0547">Nucleotide-binding</keyword>
<dbReference type="SUPFAM" id="SSF55190">
    <property type="entry name" value="Arginyl-tRNA synthetase (ArgRS), N-terminal 'additional' domain"/>
    <property type="match status" value="1"/>
</dbReference>
<dbReference type="WBParaSite" id="MCU_005853-RB">
    <property type="protein sequence ID" value="MCU_005853-RB"/>
    <property type="gene ID" value="MCU_005853"/>
</dbReference>
<evidence type="ECO:0000259" key="15">
    <source>
        <dbReference type="SMART" id="SM01016"/>
    </source>
</evidence>
<reference evidence="18" key="2">
    <citation type="submission" date="2019-11" db="UniProtKB">
        <authorList>
            <consortium name="WormBaseParasite"/>
        </authorList>
    </citation>
    <scope>IDENTIFICATION</scope>
</reference>
<feature type="domain" description="DALR anticodon binding" evidence="14">
    <location>
        <begin position="518"/>
        <end position="642"/>
    </location>
</feature>
<dbReference type="InterPro" id="IPR014729">
    <property type="entry name" value="Rossmann-like_a/b/a_fold"/>
</dbReference>
<dbReference type="AlphaFoldDB" id="A0A0R3U3X8"/>
<keyword evidence="17" id="KW-1185">Reference proteome</keyword>
<dbReference type="PANTHER" id="PTHR11956">
    <property type="entry name" value="ARGINYL-TRNA SYNTHETASE"/>
    <property type="match status" value="1"/>
</dbReference>
<gene>
    <name evidence="16" type="ORF">MCOS_LOCUS1316</name>
</gene>
<dbReference type="EMBL" id="UXSR01000157">
    <property type="protein sequence ID" value="VDD75313.1"/>
    <property type="molecule type" value="Genomic_DNA"/>
</dbReference>
<evidence type="ECO:0000256" key="6">
    <source>
        <dbReference type="ARBA" id="ARBA00022741"/>
    </source>
</evidence>
<name>A0A0R3U3X8_MESCO</name>
<evidence type="ECO:0000256" key="13">
    <source>
        <dbReference type="SAM" id="Coils"/>
    </source>
</evidence>
<dbReference type="Gene3D" id="3.30.1360.70">
    <property type="entry name" value="Arginyl tRNA synthetase N-terminal domain"/>
    <property type="match status" value="1"/>
</dbReference>
<evidence type="ECO:0000256" key="7">
    <source>
        <dbReference type="ARBA" id="ARBA00022840"/>
    </source>
</evidence>
<keyword evidence="8 12" id="KW-0648">Protein biosynthesis</keyword>
<evidence type="ECO:0000256" key="4">
    <source>
        <dbReference type="ARBA" id="ARBA00022490"/>
    </source>
</evidence>
<feature type="coiled-coil region" evidence="13">
    <location>
        <begin position="24"/>
        <end position="51"/>
    </location>
</feature>
<dbReference type="SMART" id="SM01016">
    <property type="entry name" value="Arg_tRNA_synt_N"/>
    <property type="match status" value="1"/>
</dbReference>
<dbReference type="InterPro" id="IPR008909">
    <property type="entry name" value="DALR_anticod-bd"/>
</dbReference>
<dbReference type="InterPro" id="IPR009080">
    <property type="entry name" value="tRNAsynth_Ia_anticodon-bd"/>
</dbReference>
<dbReference type="PRINTS" id="PR01038">
    <property type="entry name" value="TRNASYNTHARG"/>
</dbReference>
<evidence type="ECO:0000256" key="8">
    <source>
        <dbReference type="ARBA" id="ARBA00022917"/>
    </source>
</evidence>
<dbReference type="Pfam" id="PF05746">
    <property type="entry name" value="DALR_1"/>
    <property type="match status" value="1"/>
</dbReference>
<keyword evidence="13" id="KW-0175">Coiled coil</keyword>
<dbReference type="InterPro" id="IPR001412">
    <property type="entry name" value="aa-tRNA-synth_I_CS"/>
</dbReference>
<dbReference type="InterPro" id="IPR036695">
    <property type="entry name" value="Arg-tRNA-synth_N_sf"/>
</dbReference>
<evidence type="ECO:0000256" key="12">
    <source>
        <dbReference type="RuleBase" id="RU363038"/>
    </source>
</evidence>
<sequence>MLKKVDQLAGDVDEVVADAKLKKLNELIEENSKLNYQKEQLQKAIDSAQSMVDTHQVCILSSLIAKFDSAIKKAFPNLTAVSVVITPNANPNFGDYQCNNALSLAKELSSSGTKFVPRDVAAKICEHLVLEPLIEKVEISGPGFINISIARDFLEREISKLLRHGFSMPPPKRRLKCIVDMSSPNIAKEMHVGHLRSTIIGESISRLLAFTGHEVLKLNHLGDWGTQFGMLIAHLRDTFEVLDDRPLPISDLQFFYKTAKKRFDEDEEFKKRAYRAVVQLQSFEPQHIKDWERICDISKKEFDEIYRRMDVENLVPRGESFYQSRMVELVKDLEDRKLLENDDGRKILWTPASEVPLIIVKSDGGYTYDTSDMAAIRQRINEEGAERIIYVVDSGQSTHLTTVFAAAEVCGYAIPGRHKAEHVGFGVVLGEDKKKFKTRSGETVKLIDLLNEGVERATKKLHEKGRDKELTADEQKRAAEAVAYGCIKYADLSHNRINDYIFSFEKMLDDKGNTAAYLLYAYTRIRSIVRKTGWSETKLSEMRQTTKISLAHPAELKLGKALCRLPEVIVKLEEDLLFHKLCDYLYELSCCFTEFYDACYCIEQENGKIVRINDSRIMLCEATASVMKCCFDILGIRTVDKM</sequence>
<dbReference type="PANTHER" id="PTHR11956:SF5">
    <property type="entry name" value="ARGININE--TRNA LIGASE, CYTOPLASMIC"/>
    <property type="match status" value="1"/>
</dbReference>
<evidence type="ECO:0000313" key="17">
    <source>
        <dbReference type="Proteomes" id="UP000267029"/>
    </source>
</evidence>
<keyword evidence="5 12" id="KW-0436">Ligase</keyword>
<evidence type="ECO:0000259" key="14">
    <source>
        <dbReference type="SMART" id="SM00836"/>
    </source>
</evidence>
<dbReference type="GO" id="GO:0005524">
    <property type="term" value="F:ATP binding"/>
    <property type="evidence" value="ECO:0007669"/>
    <property type="project" value="UniProtKB-KW"/>
</dbReference>
<keyword evidence="4" id="KW-0963">Cytoplasm</keyword>
<feature type="domain" description="Arginyl tRNA synthetase N-terminal" evidence="15">
    <location>
        <begin position="61"/>
        <end position="149"/>
    </location>
</feature>
<dbReference type="FunFam" id="1.10.730.10:FF:000064">
    <property type="entry name" value="Probable arginine--tRNA ligase, cytoplasmic"/>
    <property type="match status" value="1"/>
</dbReference>
<evidence type="ECO:0000256" key="3">
    <source>
        <dbReference type="ARBA" id="ARBA00012837"/>
    </source>
</evidence>
<dbReference type="SMART" id="SM00836">
    <property type="entry name" value="DALR_1"/>
    <property type="match status" value="1"/>
</dbReference>
<comment type="catalytic activity">
    <reaction evidence="11">
        <text>tRNA(Arg) + L-arginine + ATP = L-arginyl-tRNA(Arg) + AMP + diphosphate</text>
        <dbReference type="Rhea" id="RHEA:20301"/>
        <dbReference type="Rhea" id="RHEA-COMP:9658"/>
        <dbReference type="Rhea" id="RHEA-COMP:9673"/>
        <dbReference type="ChEBI" id="CHEBI:30616"/>
        <dbReference type="ChEBI" id="CHEBI:32682"/>
        <dbReference type="ChEBI" id="CHEBI:33019"/>
        <dbReference type="ChEBI" id="CHEBI:78442"/>
        <dbReference type="ChEBI" id="CHEBI:78513"/>
        <dbReference type="ChEBI" id="CHEBI:456215"/>
        <dbReference type="EC" id="6.1.1.19"/>
    </reaction>
</comment>
<comment type="subcellular location">
    <subcellularLocation>
        <location evidence="1">Cytoplasm</location>
        <location evidence="1">Cytosol</location>
    </subcellularLocation>
</comment>
<dbReference type="Gene3D" id="3.40.50.620">
    <property type="entry name" value="HUPs"/>
    <property type="match status" value="1"/>
</dbReference>
<evidence type="ECO:0000256" key="5">
    <source>
        <dbReference type="ARBA" id="ARBA00022598"/>
    </source>
</evidence>
<accession>A0A0R3U3X8</accession>
<dbReference type="HAMAP" id="MF_00123">
    <property type="entry name" value="Arg_tRNA_synth"/>
    <property type="match status" value="1"/>
</dbReference>
<dbReference type="PROSITE" id="PS00178">
    <property type="entry name" value="AA_TRNA_LIGASE_I"/>
    <property type="match status" value="1"/>
</dbReference>
<dbReference type="Gene3D" id="1.10.730.10">
    <property type="entry name" value="Isoleucyl-tRNA Synthetase, Domain 1"/>
    <property type="match status" value="1"/>
</dbReference>
<dbReference type="SUPFAM" id="SSF52374">
    <property type="entry name" value="Nucleotidylyl transferase"/>
    <property type="match status" value="1"/>
</dbReference>
<dbReference type="Pfam" id="PF00750">
    <property type="entry name" value="tRNA-synt_1d"/>
    <property type="match status" value="1"/>
</dbReference>
<evidence type="ECO:0000256" key="2">
    <source>
        <dbReference type="ARBA" id="ARBA00005594"/>
    </source>
</evidence>
<dbReference type="SUPFAM" id="SSF47323">
    <property type="entry name" value="Anticodon-binding domain of a subclass of class I aminoacyl-tRNA synthetases"/>
    <property type="match status" value="1"/>
</dbReference>
<dbReference type="GO" id="GO:0006420">
    <property type="term" value="P:arginyl-tRNA aminoacylation"/>
    <property type="evidence" value="ECO:0007669"/>
    <property type="project" value="InterPro"/>
</dbReference>
<keyword evidence="9 12" id="KW-0030">Aminoacyl-tRNA synthetase</keyword>
<evidence type="ECO:0000256" key="10">
    <source>
        <dbReference type="ARBA" id="ARBA00033033"/>
    </source>
</evidence>
<evidence type="ECO:0000256" key="11">
    <source>
        <dbReference type="ARBA" id="ARBA00049339"/>
    </source>
</evidence>
<dbReference type="NCBIfam" id="TIGR00456">
    <property type="entry name" value="argS"/>
    <property type="match status" value="1"/>
</dbReference>
<dbReference type="Proteomes" id="UP000267029">
    <property type="component" value="Unassembled WGS sequence"/>
</dbReference>
<dbReference type="CDD" id="cd00671">
    <property type="entry name" value="ArgRS_core"/>
    <property type="match status" value="1"/>
</dbReference>
<dbReference type="InterPro" id="IPR001278">
    <property type="entry name" value="Arg-tRNA-ligase"/>
</dbReference>
<dbReference type="InterPro" id="IPR005148">
    <property type="entry name" value="Arg-tRNA-synth_N"/>
</dbReference>
<protein>
    <recommendedName>
        <fullName evidence="3">arginine--tRNA ligase</fullName>
        <ecNumber evidence="3">6.1.1.19</ecNumber>
    </recommendedName>
    <alternativeName>
        <fullName evidence="10">Arginyl-tRNA synthetase</fullName>
    </alternativeName>
</protein>
<reference evidence="16 17" key="1">
    <citation type="submission" date="2018-10" db="EMBL/GenBank/DDBJ databases">
        <authorList>
            <consortium name="Pathogen Informatics"/>
        </authorList>
    </citation>
    <scope>NUCLEOTIDE SEQUENCE [LARGE SCALE GENOMIC DNA]</scope>
</reference>
<keyword evidence="7 12" id="KW-0067">ATP-binding</keyword>
<comment type="similarity">
    <text evidence="2 12">Belongs to the class-I aminoacyl-tRNA synthetase family.</text>
</comment>
<dbReference type="Pfam" id="PF03485">
    <property type="entry name" value="Arg_tRNA_synt_N"/>
    <property type="match status" value="1"/>
</dbReference>
<dbReference type="GO" id="GO:0017101">
    <property type="term" value="C:aminoacyl-tRNA synthetase multienzyme complex"/>
    <property type="evidence" value="ECO:0007669"/>
    <property type="project" value="UniProtKB-ARBA"/>
</dbReference>
<evidence type="ECO:0000313" key="16">
    <source>
        <dbReference type="EMBL" id="VDD75313.1"/>
    </source>
</evidence>
<proteinExistence type="inferred from homology"/>
<dbReference type="GO" id="GO:0005829">
    <property type="term" value="C:cytosol"/>
    <property type="evidence" value="ECO:0007669"/>
    <property type="project" value="UniProtKB-SubCell"/>
</dbReference>
<evidence type="ECO:0000313" key="18">
    <source>
        <dbReference type="WBParaSite" id="MCU_005853-RB"/>
    </source>
</evidence>